<organism evidence="1 2">
    <name type="scientific">Leptospira dzoumogneensis</name>
    <dbReference type="NCBI Taxonomy" id="2484904"/>
    <lineage>
        <taxon>Bacteria</taxon>
        <taxon>Pseudomonadati</taxon>
        <taxon>Spirochaetota</taxon>
        <taxon>Spirochaetia</taxon>
        <taxon>Leptospirales</taxon>
        <taxon>Leptospiraceae</taxon>
        <taxon>Leptospira</taxon>
    </lineage>
</organism>
<dbReference type="OrthoDB" id="344583at2"/>
<evidence type="ECO:0000313" key="1">
    <source>
        <dbReference type="EMBL" id="TGN03072.1"/>
    </source>
</evidence>
<dbReference type="EMBL" id="RQHS01000005">
    <property type="protein sequence ID" value="TGN03072.1"/>
    <property type="molecule type" value="Genomic_DNA"/>
</dbReference>
<protein>
    <submittedName>
        <fullName evidence="1">Uncharacterized protein</fullName>
    </submittedName>
</protein>
<dbReference type="RefSeq" id="WP_135755726.1">
    <property type="nucleotide sequence ID" value="NZ_RQHS01000005.1"/>
</dbReference>
<comment type="caution">
    <text evidence="1">The sequence shown here is derived from an EMBL/GenBank/DDBJ whole genome shotgun (WGS) entry which is preliminary data.</text>
</comment>
<sequence length="70" mass="8072">MRNIFFFIFILIVLFGSYDCNSGGKQDCRRATPSDKKTSEMLQTGCLADQNNKTVCDLYLLEAVYHTHCW</sequence>
<keyword evidence="2" id="KW-1185">Reference proteome</keyword>
<accession>A0A4Z1AN80</accession>
<name>A0A4Z1AN80_9LEPT</name>
<reference evidence="1" key="1">
    <citation type="journal article" date="2019" name="PLoS Negl. Trop. Dis.">
        <title>Revisiting the worldwide diversity of Leptospira species in the environment.</title>
        <authorList>
            <person name="Vincent A.T."/>
            <person name="Schiettekatte O."/>
            <person name="Bourhy P."/>
            <person name="Veyrier F.J."/>
            <person name="Picardeau M."/>
        </authorList>
    </citation>
    <scope>NUCLEOTIDE SEQUENCE [LARGE SCALE GENOMIC DNA]</scope>
    <source>
        <strain evidence="1">201601113</strain>
    </source>
</reference>
<evidence type="ECO:0000313" key="2">
    <source>
        <dbReference type="Proteomes" id="UP000297241"/>
    </source>
</evidence>
<dbReference type="AlphaFoldDB" id="A0A4Z1AN80"/>
<proteinExistence type="predicted"/>
<gene>
    <name evidence="1" type="ORF">EHR06_03415</name>
</gene>
<dbReference type="Proteomes" id="UP000297241">
    <property type="component" value="Unassembled WGS sequence"/>
</dbReference>